<reference evidence="2 3" key="1">
    <citation type="submission" date="2021-03" db="EMBL/GenBank/DDBJ databases">
        <title>Complete Genome Sequences of Two Lysobacter Strains Isolated from Sea Water (Lysobacter caseinilyticus) and Soil (Lysobacter helvus) in South Korea.</title>
        <authorList>
            <person name="Watanabe Y."/>
            <person name="Arakawa K."/>
        </authorList>
    </citation>
    <scope>NUCLEOTIDE SEQUENCE [LARGE SCALE GENOMIC DNA]</scope>
    <source>
        <strain evidence="2 3">KVB24</strain>
    </source>
</reference>
<gene>
    <name evidence="2" type="ORF">LYSCAS_25920</name>
</gene>
<feature type="chain" id="PRO_5046451437" evidence="1">
    <location>
        <begin position="22"/>
        <end position="147"/>
    </location>
</feature>
<dbReference type="EMBL" id="AP024545">
    <property type="protein sequence ID" value="BCT93568.1"/>
    <property type="molecule type" value="Genomic_DNA"/>
</dbReference>
<evidence type="ECO:0000313" key="3">
    <source>
        <dbReference type="Proteomes" id="UP000681317"/>
    </source>
</evidence>
<accession>A0ABN6G1D5</accession>
<evidence type="ECO:0000256" key="1">
    <source>
        <dbReference type="SAM" id="SignalP"/>
    </source>
</evidence>
<dbReference type="Proteomes" id="UP000681317">
    <property type="component" value="Chromosome"/>
</dbReference>
<organism evidence="2 3">
    <name type="scientific">Noviluteimonas caseinilytica</name>
    <dbReference type="NCBI Taxonomy" id="2675101"/>
    <lineage>
        <taxon>Bacteria</taxon>
        <taxon>Pseudomonadati</taxon>
        <taxon>Pseudomonadota</taxon>
        <taxon>Gammaproteobacteria</taxon>
        <taxon>Lysobacterales</taxon>
        <taxon>Lysobacteraceae</taxon>
        <taxon>Noviluteimonas</taxon>
    </lineage>
</organism>
<dbReference type="RefSeq" id="WP_213434477.1">
    <property type="nucleotide sequence ID" value="NZ_AP024545.1"/>
</dbReference>
<keyword evidence="1" id="KW-0732">Signal</keyword>
<keyword evidence="3" id="KW-1185">Reference proteome</keyword>
<name>A0ABN6G1D5_9GAMM</name>
<sequence length="147" mass="16240">MQLRVLVFAAVLLALAPLARAADIASTKRKDGTTIVLTDDMPGACNRLNFHGGARMVRGKTVQRACWTFDWKQRVFTVMPLTARKTSKTLLTGIAQALGVEKEAAWIEQHMQGDDANKVSLPAQAFTWYDKKAKPTASRRTTAPRRA</sequence>
<evidence type="ECO:0000313" key="2">
    <source>
        <dbReference type="EMBL" id="BCT93568.1"/>
    </source>
</evidence>
<feature type="signal peptide" evidence="1">
    <location>
        <begin position="1"/>
        <end position="21"/>
    </location>
</feature>
<protein>
    <submittedName>
        <fullName evidence="2">Uncharacterized protein</fullName>
    </submittedName>
</protein>
<proteinExistence type="predicted"/>